<comment type="caution">
    <text evidence="1">The sequence shown here is derived from an EMBL/GenBank/DDBJ whole genome shotgun (WGS) entry which is preliminary data.</text>
</comment>
<reference evidence="1" key="1">
    <citation type="journal article" date="2015" name="Nature">
        <title>Complex archaea that bridge the gap between prokaryotes and eukaryotes.</title>
        <authorList>
            <person name="Spang A."/>
            <person name="Saw J.H."/>
            <person name="Jorgensen S.L."/>
            <person name="Zaremba-Niedzwiedzka K."/>
            <person name="Martijn J."/>
            <person name="Lind A.E."/>
            <person name="van Eijk R."/>
            <person name="Schleper C."/>
            <person name="Guy L."/>
            <person name="Ettema T.J."/>
        </authorList>
    </citation>
    <scope>NUCLEOTIDE SEQUENCE</scope>
</reference>
<proteinExistence type="predicted"/>
<evidence type="ECO:0000313" key="1">
    <source>
        <dbReference type="EMBL" id="KKN09360.1"/>
    </source>
</evidence>
<protein>
    <submittedName>
        <fullName evidence="1">Uncharacterized protein</fullName>
    </submittedName>
</protein>
<dbReference type="EMBL" id="LAZR01004357">
    <property type="protein sequence ID" value="KKN09360.1"/>
    <property type="molecule type" value="Genomic_DNA"/>
</dbReference>
<organism evidence="1">
    <name type="scientific">marine sediment metagenome</name>
    <dbReference type="NCBI Taxonomy" id="412755"/>
    <lineage>
        <taxon>unclassified sequences</taxon>
        <taxon>metagenomes</taxon>
        <taxon>ecological metagenomes</taxon>
    </lineage>
</organism>
<dbReference type="AlphaFoldDB" id="A0A0F9MPX2"/>
<gene>
    <name evidence="1" type="ORF">LCGC14_1047500</name>
</gene>
<name>A0A0F9MPX2_9ZZZZ</name>
<accession>A0A0F9MPX2</accession>
<sequence length="100" mass="11304">MKMTKGMIEADALLTGVYEEGYKEATKKKAKQVARLKERKCEARAIDHLPTVKVPCNECQECNTIREAFPDVIEVKDETVYCGCGNTITDENIEVCRECK</sequence>